<name>A0AA36CT57_9BILA</name>
<evidence type="ECO:0000256" key="1">
    <source>
        <dbReference type="SAM" id="Phobius"/>
    </source>
</evidence>
<dbReference type="EMBL" id="CATQJA010002625">
    <property type="protein sequence ID" value="CAJ0573891.1"/>
    <property type="molecule type" value="Genomic_DNA"/>
</dbReference>
<keyword evidence="1" id="KW-0812">Transmembrane</keyword>
<evidence type="ECO:0000313" key="2">
    <source>
        <dbReference type="EMBL" id="CAJ0573891.1"/>
    </source>
</evidence>
<comment type="caution">
    <text evidence="2">The sequence shown here is derived from an EMBL/GenBank/DDBJ whole genome shotgun (WGS) entry which is preliminary data.</text>
</comment>
<organism evidence="2 3">
    <name type="scientific">Mesorhabditis spiculigera</name>
    <dbReference type="NCBI Taxonomy" id="96644"/>
    <lineage>
        <taxon>Eukaryota</taxon>
        <taxon>Metazoa</taxon>
        <taxon>Ecdysozoa</taxon>
        <taxon>Nematoda</taxon>
        <taxon>Chromadorea</taxon>
        <taxon>Rhabditida</taxon>
        <taxon>Rhabditina</taxon>
        <taxon>Rhabditomorpha</taxon>
        <taxon>Rhabditoidea</taxon>
        <taxon>Rhabditidae</taxon>
        <taxon>Mesorhabditinae</taxon>
        <taxon>Mesorhabditis</taxon>
    </lineage>
</organism>
<accession>A0AA36CT57</accession>
<keyword evidence="1" id="KW-1133">Transmembrane helix</keyword>
<keyword evidence="1" id="KW-0472">Membrane</keyword>
<keyword evidence="3" id="KW-1185">Reference proteome</keyword>
<protein>
    <submittedName>
        <fullName evidence="2">Uncharacterized protein</fullName>
    </submittedName>
</protein>
<sequence>MEEGSPDEYTPGTENFVDSVLYGLKVLGCGCIMILSCPCFCFLHIMHHLVPERVESYLEELGARHEAKLRRDTEDTASPA</sequence>
<gene>
    <name evidence="2" type="ORF">MSPICULIGERA_LOCUS12237</name>
</gene>
<feature type="transmembrane region" description="Helical" evidence="1">
    <location>
        <begin position="20"/>
        <end position="43"/>
    </location>
</feature>
<feature type="non-terminal residue" evidence="2">
    <location>
        <position position="80"/>
    </location>
</feature>
<dbReference type="AlphaFoldDB" id="A0AA36CT57"/>
<dbReference type="Proteomes" id="UP001177023">
    <property type="component" value="Unassembled WGS sequence"/>
</dbReference>
<proteinExistence type="predicted"/>
<reference evidence="2" key="1">
    <citation type="submission" date="2023-06" db="EMBL/GenBank/DDBJ databases">
        <authorList>
            <person name="Delattre M."/>
        </authorList>
    </citation>
    <scope>NUCLEOTIDE SEQUENCE</scope>
    <source>
        <strain evidence="2">AF72</strain>
    </source>
</reference>
<evidence type="ECO:0000313" key="3">
    <source>
        <dbReference type="Proteomes" id="UP001177023"/>
    </source>
</evidence>